<protein>
    <recommendedName>
        <fullName evidence="1">DUF6318 domain-containing protein</fullName>
    </recommendedName>
</protein>
<dbReference type="EMBL" id="FNDT01000024">
    <property type="protein sequence ID" value="SDI79999.1"/>
    <property type="molecule type" value="Genomic_DNA"/>
</dbReference>
<keyword evidence="3" id="KW-1185">Reference proteome</keyword>
<evidence type="ECO:0000259" key="1">
    <source>
        <dbReference type="Pfam" id="PF19843"/>
    </source>
</evidence>
<reference evidence="2 3" key="1">
    <citation type="submission" date="2016-10" db="EMBL/GenBank/DDBJ databases">
        <authorList>
            <person name="de Groot N.N."/>
        </authorList>
    </citation>
    <scope>NUCLEOTIDE SEQUENCE [LARGE SCALE GENOMIC DNA]</scope>
    <source>
        <strain evidence="2 3">NP_1H</strain>
    </source>
</reference>
<dbReference type="AlphaFoldDB" id="A0A1G8NID1"/>
<dbReference type="STRING" id="335973.SAMN04488693_1249"/>
<dbReference type="Pfam" id="PF19843">
    <property type="entry name" value="DUF6318"/>
    <property type="match status" value="1"/>
</dbReference>
<organism evidence="2 3">
    <name type="scientific">Arthrobacter subterraneus</name>
    <dbReference type="NCBI Taxonomy" id="335973"/>
    <lineage>
        <taxon>Bacteria</taxon>
        <taxon>Bacillati</taxon>
        <taxon>Actinomycetota</taxon>
        <taxon>Actinomycetes</taxon>
        <taxon>Micrococcales</taxon>
        <taxon>Micrococcaceae</taxon>
        <taxon>Arthrobacter</taxon>
    </lineage>
</organism>
<gene>
    <name evidence="2" type="ORF">SAMN04488693_1249</name>
</gene>
<sequence>MNIPVPEKPALADENSVEGLEAFTEWWFELLNYAQATNDFEPLWAVTDKGCKTCTNFEDFVQASYSDEGWIAGGDVKVQSFDSTLEPTVDGTIDSYVSTTQAALTVYGQKGAPKEYFDAYSEPRVGLAISAHESGTWRMYDYGDITVSND</sequence>
<accession>A0A1G8NID1</accession>
<evidence type="ECO:0000313" key="3">
    <source>
        <dbReference type="Proteomes" id="UP000199258"/>
    </source>
</evidence>
<proteinExistence type="predicted"/>
<feature type="domain" description="DUF6318" evidence="1">
    <location>
        <begin position="2"/>
        <end position="139"/>
    </location>
</feature>
<name>A0A1G8NID1_9MICC</name>
<dbReference type="OrthoDB" id="3748111at2"/>
<dbReference type="InterPro" id="IPR046281">
    <property type="entry name" value="DUF6318"/>
</dbReference>
<evidence type="ECO:0000313" key="2">
    <source>
        <dbReference type="EMBL" id="SDI79999.1"/>
    </source>
</evidence>
<dbReference type="Proteomes" id="UP000199258">
    <property type="component" value="Unassembled WGS sequence"/>
</dbReference>